<evidence type="ECO:0000313" key="14">
    <source>
        <dbReference type="Proteomes" id="UP000193367"/>
    </source>
</evidence>
<proteinExistence type="inferred from homology"/>
<comment type="pathway">
    <text evidence="3 11">Cofactor biosynthesis; thiamine diphosphate biosynthesis; 4-methyl-5-(2-phosphoethyl)-thiazole from 5-(2-hydroxyethyl)-4-methylthiazole: step 1/1.</text>
</comment>
<evidence type="ECO:0000256" key="4">
    <source>
        <dbReference type="ARBA" id="ARBA00022679"/>
    </source>
</evidence>
<dbReference type="GO" id="GO:0005524">
    <property type="term" value="F:ATP binding"/>
    <property type="evidence" value="ECO:0007669"/>
    <property type="project" value="UniProtKB-UniRule"/>
</dbReference>
<dbReference type="GO" id="GO:0009229">
    <property type="term" value="P:thiamine diphosphate biosynthetic process"/>
    <property type="evidence" value="ECO:0007669"/>
    <property type="project" value="UniProtKB-UniRule"/>
</dbReference>
<dbReference type="GO" id="GO:0004417">
    <property type="term" value="F:hydroxyethylthiazole kinase activity"/>
    <property type="evidence" value="ECO:0007669"/>
    <property type="project" value="UniProtKB-UniRule"/>
</dbReference>
<evidence type="ECO:0000256" key="10">
    <source>
        <dbReference type="ARBA" id="ARBA00022977"/>
    </source>
</evidence>
<comment type="function">
    <text evidence="11">Catalyzes the phosphorylation of the hydroxyl group of 4-methyl-5-beta-hydroxyethylthiazole (THZ).</text>
</comment>
<feature type="binding site" evidence="11">
    <location>
        <position position="166"/>
    </location>
    <ligand>
        <name>ATP</name>
        <dbReference type="ChEBI" id="CHEBI:30616"/>
    </ligand>
</feature>
<dbReference type="GO" id="GO:0009228">
    <property type="term" value="P:thiamine biosynthetic process"/>
    <property type="evidence" value="ECO:0007669"/>
    <property type="project" value="UniProtKB-KW"/>
</dbReference>
<comment type="similarity">
    <text evidence="11">Belongs to the Thz kinase family.</text>
</comment>
<evidence type="ECO:0000256" key="3">
    <source>
        <dbReference type="ARBA" id="ARBA00004868"/>
    </source>
</evidence>
<dbReference type="EC" id="2.7.1.50" evidence="11"/>
<dbReference type="Proteomes" id="UP000193367">
    <property type="component" value="Unassembled WGS sequence"/>
</dbReference>
<reference evidence="14 15" key="1">
    <citation type="journal article" date="2016" name="Eur. J. Clin. Microbiol. Infect. Dis.">
        <title>Whole genome sequencing as a tool for phylogenetic analysis of clinical strains of Mitis group streptococci.</title>
        <authorList>
            <person name="Rasmussen L.H."/>
            <person name="Dargis R."/>
            <person name="Hojholt K."/>
            <person name="Christensen J.J."/>
            <person name="Skovgaard O."/>
            <person name="Justesen U.S."/>
            <person name="Rosenvinge F.S."/>
            <person name="Moser C."/>
            <person name="Lukjancenko O."/>
            <person name="Rasmussen S."/>
            <person name="Nielsen X.C."/>
        </authorList>
    </citation>
    <scope>NUCLEOTIDE SEQUENCE [LARGE SCALE GENOMIC DNA]</scope>
    <source>
        <strain evidence="13 15">OD_310347_11</strain>
        <strain evidence="12 14">RH_17439_08</strain>
    </source>
</reference>
<sequence>MQEFTNPFPLTSSSLIHCITNEISCEMLANGILALGSKPVMADDSREVLDFTKQSQALFINLGHLSAEKEKAIRLAASYAAQACLPMVVDAVGVAASPIRKDLVTDLLEYKPTVLKGNMSEIRSLVGLKHHGVGVDASAKDQETDDLLQVLKDWCQTYPGMSFLVTGPKDLIVSKNQVAVLGNGCAELDWITGTGDLVGALTAVFLSQRKTAFEASCLAVSYLNIAAERILVQGMGLEDFRYQVLNQLSVLKRDENWLEAIKGDVYEQRGA</sequence>
<evidence type="ECO:0000313" key="13">
    <source>
        <dbReference type="EMBL" id="ORP04067.1"/>
    </source>
</evidence>
<dbReference type="HAMAP" id="MF_00228">
    <property type="entry name" value="Thz_kinase"/>
    <property type="match status" value="1"/>
</dbReference>
<dbReference type="Proteomes" id="UP000193505">
    <property type="component" value="Unassembled WGS sequence"/>
</dbReference>
<dbReference type="Gene3D" id="3.40.1190.20">
    <property type="match status" value="1"/>
</dbReference>
<dbReference type="RefSeq" id="WP_084865229.1">
    <property type="nucleotide sequence ID" value="NZ_JAJNSB010000002.1"/>
</dbReference>
<dbReference type="SUPFAM" id="SSF53613">
    <property type="entry name" value="Ribokinase-like"/>
    <property type="match status" value="1"/>
</dbReference>
<accession>A0A1X1K1R5</accession>
<evidence type="ECO:0000313" key="12">
    <source>
        <dbReference type="EMBL" id="ORO93397.1"/>
    </source>
</evidence>
<dbReference type="UniPathway" id="UPA00060">
    <property type="reaction ID" value="UER00139"/>
</dbReference>
<dbReference type="PRINTS" id="PR01099">
    <property type="entry name" value="HYETHTZKNASE"/>
</dbReference>
<organism evidence="12 14">
    <name type="scientific">Streptococcus mitis</name>
    <dbReference type="NCBI Taxonomy" id="28037"/>
    <lineage>
        <taxon>Bacteria</taxon>
        <taxon>Bacillati</taxon>
        <taxon>Bacillota</taxon>
        <taxon>Bacilli</taxon>
        <taxon>Lactobacillales</taxon>
        <taxon>Streptococcaceae</taxon>
        <taxon>Streptococcus</taxon>
        <taxon>Streptococcus mitis group</taxon>
    </lineage>
</organism>
<feature type="binding site" evidence="11">
    <location>
        <position position="41"/>
    </location>
    <ligand>
        <name>substrate</name>
    </ligand>
</feature>
<evidence type="ECO:0000256" key="2">
    <source>
        <dbReference type="ARBA" id="ARBA00001946"/>
    </source>
</evidence>
<dbReference type="GO" id="GO:0000287">
    <property type="term" value="F:magnesium ion binding"/>
    <property type="evidence" value="ECO:0007669"/>
    <property type="project" value="UniProtKB-UniRule"/>
</dbReference>
<evidence type="ECO:0000256" key="11">
    <source>
        <dbReference type="HAMAP-Rule" id="MF_00228"/>
    </source>
</evidence>
<dbReference type="Pfam" id="PF02110">
    <property type="entry name" value="HK"/>
    <property type="match status" value="1"/>
</dbReference>
<feature type="binding site" evidence="11">
    <location>
        <position position="116"/>
    </location>
    <ligand>
        <name>ATP</name>
        <dbReference type="ChEBI" id="CHEBI:30616"/>
    </ligand>
</feature>
<dbReference type="EMBL" id="NCVH01000033">
    <property type="protein sequence ID" value="ORO93397.1"/>
    <property type="molecule type" value="Genomic_DNA"/>
</dbReference>
<dbReference type="CDD" id="cd01170">
    <property type="entry name" value="THZ_kinase"/>
    <property type="match status" value="1"/>
</dbReference>
<protein>
    <recommendedName>
        <fullName evidence="11">Hydroxyethylthiazole kinase</fullName>
        <ecNumber evidence="11">2.7.1.50</ecNumber>
    </recommendedName>
    <alternativeName>
        <fullName evidence="11">4-methyl-5-beta-hydroxyethylthiazole kinase</fullName>
        <shortName evidence="11">TH kinase</shortName>
        <shortName evidence="11">Thz kinase</shortName>
    </alternativeName>
</protein>
<evidence type="ECO:0000313" key="15">
    <source>
        <dbReference type="Proteomes" id="UP000193505"/>
    </source>
</evidence>
<reference evidence="12" key="2">
    <citation type="submission" date="2017-04" db="EMBL/GenBank/DDBJ databases">
        <authorList>
            <person name="Afonso C.L."/>
            <person name="Miller P.J."/>
            <person name="Scott M.A."/>
            <person name="Spackman E."/>
            <person name="Goraichik I."/>
            <person name="Dimitrov K.M."/>
            <person name="Suarez D.L."/>
            <person name="Swayne D.E."/>
        </authorList>
    </citation>
    <scope>NUCLEOTIDE SEQUENCE</scope>
    <source>
        <strain evidence="13">OD_310347_11</strain>
        <strain evidence="12">RH_17439_08</strain>
    </source>
</reference>
<keyword evidence="9 11" id="KW-0460">Magnesium</keyword>
<comment type="cofactor">
    <cofactor evidence="2 11">
        <name>Mg(2+)</name>
        <dbReference type="ChEBI" id="CHEBI:18420"/>
    </cofactor>
</comment>
<evidence type="ECO:0000256" key="8">
    <source>
        <dbReference type="ARBA" id="ARBA00022840"/>
    </source>
</evidence>
<name>A0A1X1K1R5_STRMT</name>
<evidence type="ECO:0000256" key="5">
    <source>
        <dbReference type="ARBA" id="ARBA00022723"/>
    </source>
</evidence>
<keyword evidence="10 11" id="KW-0784">Thiamine biosynthesis</keyword>
<dbReference type="PIRSF" id="PIRSF000513">
    <property type="entry name" value="Thz_kinase"/>
    <property type="match status" value="1"/>
</dbReference>
<keyword evidence="6 11" id="KW-0547">Nucleotide-binding</keyword>
<dbReference type="InterPro" id="IPR029056">
    <property type="entry name" value="Ribokinase-like"/>
</dbReference>
<feature type="binding site" evidence="11">
    <location>
        <position position="193"/>
    </location>
    <ligand>
        <name>substrate</name>
    </ligand>
</feature>
<gene>
    <name evidence="11" type="primary">thiM</name>
    <name evidence="13" type="ORF">B7694_06795</name>
    <name evidence="12" type="ORF">B7698_08210</name>
</gene>
<evidence type="ECO:0000256" key="9">
    <source>
        <dbReference type="ARBA" id="ARBA00022842"/>
    </source>
</evidence>
<dbReference type="AlphaFoldDB" id="A0A1X1K1R5"/>
<dbReference type="InterPro" id="IPR000417">
    <property type="entry name" value="Hyethyz_kinase"/>
</dbReference>
<keyword evidence="8 11" id="KW-0067">ATP-binding</keyword>
<dbReference type="EMBL" id="NCVL01000049">
    <property type="protein sequence ID" value="ORP04067.1"/>
    <property type="molecule type" value="Genomic_DNA"/>
</dbReference>
<evidence type="ECO:0000256" key="1">
    <source>
        <dbReference type="ARBA" id="ARBA00001771"/>
    </source>
</evidence>
<evidence type="ECO:0000256" key="7">
    <source>
        <dbReference type="ARBA" id="ARBA00022777"/>
    </source>
</evidence>
<comment type="caution">
    <text evidence="12">The sequence shown here is derived from an EMBL/GenBank/DDBJ whole genome shotgun (WGS) entry which is preliminary data.</text>
</comment>
<keyword evidence="5 11" id="KW-0479">Metal-binding</keyword>
<comment type="catalytic activity">
    <reaction evidence="1 11">
        <text>5-(2-hydroxyethyl)-4-methylthiazole + ATP = 4-methyl-5-(2-phosphooxyethyl)-thiazole + ADP + H(+)</text>
        <dbReference type="Rhea" id="RHEA:24212"/>
        <dbReference type="ChEBI" id="CHEBI:15378"/>
        <dbReference type="ChEBI" id="CHEBI:17957"/>
        <dbReference type="ChEBI" id="CHEBI:30616"/>
        <dbReference type="ChEBI" id="CHEBI:58296"/>
        <dbReference type="ChEBI" id="CHEBI:456216"/>
        <dbReference type="EC" id="2.7.1.50"/>
    </reaction>
</comment>
<keyword evidence="4 11" id="KW-0808">Transferase</keyword>
<evidence type="ECO:0000256" key="6">
    <source>
        <dbReference type="ARBA" id="ARBA00022741"/>
    </source>
</evidence>
<keyword evidence="7 11" id="KW-0418">Kinase</keyword>